<sequence length="65" mass="6981">MLKKCLILSGLFLLLIIMWIVAGAWLSSEFGSAGLGGSLLIGFVTVPLVLRFAVMKLFHSREGSA</sequence>
<accession>A0ABT4Q4T3</accession>
<organism evidence="2 3">
    <name type="scientific">Paenibacillus gyeongsangnamensis</name>
    <dbReference type="NCBI Taxonomy" id="3388067"/>
    <lineage>
        <taxon>Bacteria</taxon>
        <taxon>Bacillati</taxon>
        <taxon>Bacillota</taxon>
        <taxon>Bacilli</taxon>
        <taxon>Bacillales</taxon>
        <taxon>Paenibacillaceae</taxon>
        <taxon>Paenibacillus</taxon>
    </lineage>
</organism>
<reference evidence="2 3" key="1">
    <citation type="submission" date="2022-12" db="EMBL/GenBank/DDBJ databases">
        <title>Draft genome sequence of Paenibacillus sp. dW9.</title>
        <authorList>
            <person name="Choi E.-W."/>
            <person name="Kim D.-U."/>
        </authorList>
    </citation>
    <scope>NUCLEOTIDE SEQUENCE [LARGE SCALE GENOMIC DNA]</scope>
    <source>
        <strain evidence="3">dW9</strain>
    </source>
</reference>
<keyword evidence="1" id="KW-0472">Membrane</keyword>
<keyword evidence="1" id="KW-0812">Transmembrane</keyword>
<gene>
    <name evidence="2" type="ORF">O9H85_05490</name>
</gene>
<keyword evidence="3" id="KW-1185">Reference proteome</keyword>
<dbReference type="RefSeq" id="WP_269880281.1">
    <property type="nucleotide sequence ID" value="NZ_JAQAGZ010000003.1"/>
</dbReference>
<evidence type="ECO:0000313" key="2">
    <source>
        <dbReference type="EMBL" id="MCZ8511883.1"/>
    </source>
</evidence>
<evidence type="ECO:0000313" key="3">
    <source>
        <dbReference type="Proteomes" id="UP001527882"/>
    </source>
</evidence>
<name>A0ABT4Q4T3_9BACL</name>
<feature type="transmembrane region" description="Helical" evidence="1">
    <location>
        <begin position="33"/>
        <end position="54"/>
    </location>
</feature>
<proteinExistence type="predicted"/>
<evidence type="ECO:0000256" key="1">
    <source>
        <dbReference type="SAM" id="Phobius"/>
    </source>
</evidence>
<dbReference type="EMBL" id="JAQAGZ010000003">
    <property type="protein sequence ID" value="MCZ8511883.1"/>
    <property type="molecule type" value="Genomic_DNA"/>
</dbReference>
<dbReference type="Proteomes" id="UP001527882">
    <property type="component" value="Unassembled WGS sequence"/>
</dbReference>
<comment type="caution">
    <text evidence="2">The sequence shown here is derived from an EMBL/GenBank/DDBJ whole genome shotgun (WGS) entry which is preliminary data.</text>
</comment>
<protein>
    <submittedName>
        <fullName evidence="2">Uncharacterized protein</fullName>
    </submittedName>
</protein>
<keyword evidence="1" id="KW-1133">Transmembrane helix</keyword>